<dbReference type="AlphaFoldDB" id="A0AB38G190"/>
<dbReference type="Proteomes" id="UP000251313">
    <property type="component" value="Unassembled WGS sequence"/>
</dbReference>
<dbReference type="InterPro" id="IPR011294">
    <property type="entry name" value="3-OHbutyrate_DH"/>
</dbReference>
<gene>
    <name evidence="3" type="primary">bdhA</name>
    <name evidence="3" type="ORF">NCTC11967_03690</name>
</gene>
<dbReference type="PROSITE" id="PS00061">
    <property type="entry name" value="ADH_SHORT"/>
    <property type="match status" value="1"/>
</dbReference>
<dbReference type="GO" id="GO:0032787">
    <property type="term" value="P:monocarboxylic acid metabolic process"/>
    <property type="evidence" value="ECO:0007669"/>
    <property type="project" value="UniProtKB-ARBA"/>
</dbReference>
<dbReference type="Pfam" id="PF00106">
    <property type="entry name" value="adh_short"/>
    <property type="match status" value="1"/>
</dbReference>
<protein>
    <submittedName>
        <fullName evidence="3">D-beta-hydroxybutyrate dehydrogenase</fullName>
        <ecNumber evidence="3">1.1.1.30</ecNumber>
    </submittedName>
</protein>
<dbReference type="GO" id="GO:0003858">
    <property type="term" value="F:3-hydroxybutyrate dehydrogenase activity"/>
    <property type="evidence" value="ECO:0007669"/>
    <property type="project" value="UniProtKB-EC"/>
</dbReference>
<dbReference type="EMBL" id="UAVL01000019">
    <property type="protein sequence ID" value="SQA64659.1"/>
    <property type="molecule type" value="Genomic_DNA"/>
</dbReference>
<sequence length="261" mass="27641">MKSLSGKTALITGAGSGLGREVALLMASEGASVGIADLSLASAEEVVREIQLAGGEAIAVGMDVSDEQQTQAGTDALVNRYGSLDILVSNAGIQIVSPLDEYPFADWRKMMAVHLDGAFLTTRAALKHMYKNPQGGTVIYIGSVHSHEASRLKAAYVTAKHGLMGLAKVVAKEGAVHHVRSHVVCPGFVDTPLVKKQIPEQARELGISEEDVVKNIMLAETVDGQFTSEADIAETVRFLVTFPSMALTGQSITVSHGWGMR</sequence>
<name>A0AB38G190_9ENTR</name>
<organism evidence="3 4">
    <name type="scientific">Yokenella regensburgei</name>
    <dbReference type="NCBI Taxonomy" id="158877"/>
    <lineage>
        <taxon>Bacteria</taxon>
        <taxon>Pseudomonadati</taxon>
        <taxon>Pseudomonadota</taxon>
        <taxon>Gammaproteobacteria</taxon>
        <taxon>Enterobacterales</taxon>
        <taxon>Enterobacteriaceae</taxon>
        <taxon>Yokenella</taxon>
    </lineage>
</organism>
<dbReference type="InterPro" id="IPR050259">
    <property type="entry name" value="SDR"/>
</dbReference>
<dbReference type="FunFam" id="3.40.50.720:FF:000084">
    <property type="entry name" value="Short-chain dehydrogenase reductase"/>
    <property type="match status" value="1"/>
</dbReference>
<dbReference type="NCBIfam" id="NF009931">
    <property type="entry name" value="PRK13394.1"/>
    <property type="match status" value="1"/>
</dbReference>
<dbReference type="PANTHER" id="PTHR42879:SF2">
    <property type="entry name" value="3-OXOACYL-[ACYL-CARRIER-PROTEIN] REDUCTASE FABG"/>
    <property type="match status" value="1"/>
</dbReference>
<reference evidence="3 4" key="1">
    <citation type="submission" date="2018-06" db="EMBL/GenBank/DDBJ databases">
        <authorList>
            <consortium name="Pathogen Informatics"/>
            <person name="Doyle S."/>
        </authorList>
    </citation>
    <scope>NUCLEOTIDE SEQUENCE [LARGE SCALE GENOMIC DNA]</scope>
    <source>
        <strain evidence="3 4">NCTC11967</strain>
    </source>
</reference>
<dbReference type="PRINTS" id="PR00081">
    <property type="entry name" value="GDHRDH"/>
</dbReference>
<evidence type="ECO:0000256" key="2">
    <source>
        <dbReference type="RuleBase" id="RU000363"/>
    </source>
</evidence>
<dbReference type="CDD" id="cd05233">
    <property type="entry name" value="SDR_c"/>
    <property type="match status" value="1"/>
</dbReference>
<dbReference type="NCBIfam" id="NF009093">
    <property type="entry name" value="PRK12429.1"/>
    <property type="match status" value="1"/>
</dbReference>
<keyword evidence="3" id="KW-0560">Oxidoreductase</keyword>
<dbReference type="PANTHER" id="PTHR42879">
    <property type="entry name" value="3-OXOACYL-(ACYL-CARRIER-PROTEIN) REDUCTASE"/>
    <property type="match status" value="1"/>
</dbReference>
<dbReference type="EC" id="1.1.1.30" evidence="3"/>
<dbReference type="InterPro" id="IPR020904">
    <property type="entry name" value="Sc_DH/Rdtase_CS"/>
</dbReference>
<dbReference type="InterPro" id="IPR002347">
    <property type="entry name" value="SDR_fam"/>
</dbReference>
<evidence type="ECO:0000313" key="4">
    <source>
        <dbReference type="Proteomes" id="UP000251313"/>
    </source>
</evidence>
<dbReference type="InterPro" id="IPR036291">
    <property type="entry name" value="NAD(P)-bd_dom_sf"/>
</dbReference>
<dbReference type="SUPFAM" id="SSF51735">
    <property type="entry name" value="NAD(P)-binding Rossmann-fold domains"/>
    <property type="match status" value="1"/>
</dbReference>
<dbReference type="RefSeq" id="WP_038255719.1">
    <property type="nucleotide sequence ID" value="NZ_UAVL01000019.1"/>
</dbReference>
<comment type="caution">
    <text evidence="3">The sequence shown here is derived from an EMBL/GenBank/DDBJ whole genome shotgun (WGS) entry which is preliminary data.</text>
</comment>
<dbReference type="PRINTS" id="PR00080">
    <property type="entry name" value="SDRFAMILY"/>
</dbReference>
<evidence type="ECO:0000313" key="3">
    <source>
        <dbReference type="EMBL" id="SQA64659.1"/>
    </source>
</evidence>
<accession>A0AB38G190</accession>
<evidence type="ECO:0000256" key="1">
    <source>
        <dbReference type="ARBA" id="ARBA00006484"/>
    </source>
</evidence>
<comment type="similarity">
    <text evidence="1 2">Belongs to the short-chain dehydrogenases/reductases (SDR) family.</text>
</comment>
<dbReference type="Gene3D" id="3.40.50.720">
    <property type="entry name" value="NAD(P)-binding Rossmann-like Domain"/>
    <property type="match status" value="1"/>
</dbReference>
<dbReference type="NCBIfam" id="TIGR01963">
    <property type="entry name" value="PHB_DH"/>
    <property type="match status" value="1"/>
</dbReference>
<proteinExistence type="inferred from homology"/>